<reference evidence="1 2" key="1">
    <citation type="journal article" date="2016" name="Nat. Commun.">
        <title>Extremotolerant tardigrade genome and improved radiotolerance of human cultured cells by tardigrade-unique protein.</title>
        <authorList>
            <person name="Hashimoto T."/>
            <person name="Horikawa D.D."/>
            <person name="Saito Y."/>
            <person name="Kuwahara H."/>
            <person name="Kozuka-Hata H."/>
            <person name="Shin-I T."/>
            <person name="Minakuchi Y."/>
            <person name="Ohishi K."/>
            <person name="Motoyama A."/>
            <person name="Aizu T."/>
            <person name="Enomoto A."/>
            <person name="Kondo K."/>
            <person name="Tanaka S."/>
            <person name="Hara Y."/>
            <person name="Koshikawa S."/>
            <person name="Sagara H."/>
            <person name="Miura T."/>
            <person name="Yokobori S."/>
            <person name="Miyagawa K."/>
            <person name="Suzuki Y."/>
            <person name="Kubo T."/>
            <person name="Oyama M."/>
            <person name="Kohara Y."/>
            <person name="Fujiyama A."/>
            <person name="Arakawa K."/>
            <person name="Katayama T."/>
            <person name="Toyoda A."/>
            <person name="Kunieda T."/>
        </authorList>
    </citation>
    <scope>NUCLEOTIDE SEQUENCE [LARGE SCALE GENOMIC DNA]</scope>
    <source>
        <strain evidence="1 2">YOKOZUNA-1</strain>
    </source>
</reference>
<keyword evidence="2" id="KW-1185">Reference proteome</keyword>
<dbReference type="EMBL" id="BDGG01000009">
    <property type="protein sequence ID" value="GAV03150.1"/>
    <property type="molecule type" value="Genomic_DNA"/>
</dbReference>
<dbReference type="Proteomes" id="UP000186922">
    <property type="component" value="Unassembled WGS sequence"/>
</dbReference>
<evidence type="ECO:0000313" key="2">
    <source>
        <dbReference type="Proteomes" id="UP000186922"/>
    </source>
</evidence>
<sequence length="109" mass="12363">MKGTPPAAYTCSLWVVGAREIYNAPQKFRKTHNRQNVKMTHPKGSCMDFHPNLLACEMQELAWESTKLSAETVFRSGFPFSKPIWQGSYRMTTTARQVAAKLTSMSMET</sequence>
<name>A0A1D1VNH8_RAMVA</name>
<comment type="caution">
    <text evidence="1">The sequence shown here is derived from an EMBL/GenBank/DDBJ whole genome shotgun (WGS) entry which is preliminary data.</text>
</comment>
<evidence type="ECO:0000313" key="1">
    <source>
        <dbReference type="EMBL" id="GAV03150.1"/>
    </source>
</evidence>
<gene>
    <name evidence="1" type="primary">RvY_13620-1</name>
    <name evidence="1" type="synonym">RvY_13620.1</name>
    <name evidence="1" type="ORF">RvY_13620</name>
</gene>
<dbReference type="AlphaFoldDB" id="A0A1D1VNH8"/>
<accession>A0A1D1VNH8</accession>
<organism evidence="1 2">
    <name type="scientific">Ramazzottius varieornatus</name>
    <name type="common">Water bear</name>
    <name type="synonym">Tardigrade</name>
    <dbReference type="NCBI Taxonomy" id="947166"/>
    <lineage>
        <taxon>Eukaryota</taxon>
        <taxon>Metazoa</taxon>
        <taxon>Ecdysozoa</taxon>
        <taxon>Tardigrada</taxon>
        <taxon>Eutardigrada</taxon>
        <taxon>Parachela</taxon>
        <taxon>Hypsibioidea</taxon>
        <taxon>Ramazzottiidae</taxon>
        <taxon>Ramazzottius</taxon>
    </lineage>
</organism>
<proteinExistence type="predicted"/>
<protein>
    <submittedName>
        <fullName evidence="1">Uncharacterized protein</fullName>
    </submittedName>
</protein>